<sequence length="81" mass="9392">MSVIISDAVLQNVQMTEAEMLQEIAIVLFQKDKFTLGQASRFANMNQLEFQRLLASRKIPLHYGLTELHEDLKTLEANDWR</sequence>
<proteinExistence type="predicted"/>
<organism evidence="1 2">
    <name type="scientific">Tumidithrix elongata BACA0141</name>
    <dbReference type="NCBI Taxonomy" id="2716417"/>
    <lineage>
        <taxon>Bacteria</taxon>
        <taxon>Bacillati</taxon>
        <taxon>Cyanobacteriota</taxon>
        <taxon>Cyanophyceae</taxon>
        <taxon>Pseudanabaenales</taxon>
        <taxon>Pseudanabaenaceae</taxon>
        <taxon>Tumidithrix</taxon>
        <taxon>Tumidithrix elongata</taxon>
    </lineage>
</organism>
<dbReference type="RefSeq" id="WP_330485437.1">
    <property type="nucleotide sequence ID" value="NZ_JAZBJZ010000105.1"/>
</dbReference>
<protein>
    <submittedName>
        <fullName evidence="1">UPF0175 family protein</fullName>
    </submittedName>
</protein>
<dbReference type="Pfam" id="PF03683">
    <property type="entry name" value="UPF0175"/>
    <property type="match status" value="1"/>
</dbReference>
<dbReference type="InterPro" id="IPR005368">
    <property type="entry name" value="UPF0175"/>
</dbReference>
<evidence type="ECO:0000313" key="1">
    <source>
        <dbReference type="EMBL" id="MEE3719002.1"/>
    </source>
</evidence>
<dbReference type="Proteomes" id="UP001333818">
    <property type="component" value="Unassembled WGS sequence"/>
</dbReference>
<reference evidence="1" key="1">
    <citation type="submission" date="2024-01" db="EMBL/GenBank/DDBJ databases">
        <title>Bank of Algae and Cyanobacteria of the Azores (BACA) strain genomes.</title>
        <authorList>
            <person name="Luz R."/>
            <person name="Cordeiro R."/>
            <person name="Fonseca A."/>
            <person name="Goncalves V."/>
        </authorList>
    </citation>
    <scope>NUCLEOTIDE SEQUENCE</scope>
    <source>
        <strain evidence="1">BACA0141</strain>
    </source>
</reference>
<dbReference type="EMBL" id="JAZBJZ010000105">
    <property type="protein sequence ID" value="MEE3719002.1"/>
    <property type="molecule type" value="Genomic_DNA"/>
</dbReference>
<accession>A0AAW9PVB8</accession>
<name>A0AAW9PVB8_9CYAN</name>
<evidence type="ECO:0000313" key="2">
    <source>
        <dbReference type="Proteomes" id="UP001333818"/>
    </source>
</evidence>
<comment type="caution">
    <text evidence="1">The sequence shown here is derived from an EMBL/GenBank/DDBJ whole genome shotgun (WGS) entry which is preliminary data.</text>
</comment>
<gene>
    <name evidence="1" type="ORF">V2H45_19850</name>
</gene>
<keyword evidence="2" id="KW-1185">Reference proteome</keyword>
<dbReference type="AlphaFoldDB" id="A0AAW9PVB8"/>